<dbReference type="RefSeq" id="WP_025362873.1">
    <property type="nucleotide sequence ID" value="NZ_CP006681.1"/>
</dbReference>
<accession>W6A6K2</accession>
<evidence type="ECO:0000256" key="2">
    <source>
        <dbReference type="SAM" id="Phobius"/>
    </source>
</evidence>
<evidence type="ECO:0000313" key="4">
    <source>
        <dbReference type="Proteomes" id="UP000019267"/>
    </source>
</evidence>
<organism evidence="3 4">
    <name type="scientific">Spiroplasma culicicola AES-1</name>
    <dbReference type="NCBI Taxonomy" id="1276246"/>
    <lineage>
        <taxon>Bacteria</taxon>
        <taxon>Bacillati</taxon>
        <taxon>Mycoplasmatota</taxon>
        <taxon>Mollicutes</taxon>
        <taxon>Entomoplasmatales</taxon>
        <taxon>Spiroplasmataceae</taxon>
        <taxon>Spiroplasma</taxon>
    </lineage>
</organism>
<dbReference type="KEGG" id="scq:SCULI_v1c02910"/>
<keyword evidence="2" id="KW-0812">Transmembrane</keyword>
<feature type="transmembrane region" description="Helical" evidence="2">
    <location>
        <begin position="20"/>
        <end position="46"/>
    </location>
</feature>
<dbReference type="OrthoDB" id="389702at2"/>
<evidence type="ECO:0000313" key="3">
    <source>
        <dbReference type="EMBL" id="AHI52632.1"/>
    </source>
</evidence>
<dbReference type="STRING" id="1276246.SCULI_v1c02910"/>
<gene>
    <name evidence="3" type="ORF">SCULI_v1c02910</name>
</gene>
<name>W6A6K2_9MOLU</name>
<proteinExistence type="predicted"/>
<evidence type="ECO:0008006" key="5">
    <source>
        <dbReference type="Google" id="ProtNLM"/>
    </source>
</evidence>
<keyword evidence="4" id="KW-1185">Reference proteome</keyword>
<evidence type="ECO:0000256" key="1">
    <source>
        <dbReference type="SAM" id="MobiDB-lite"/>
    </source>
</evidence>
<feature type="region of interest" description="Disordered" evidence="1">
    <location>
        <begin position="217"/>
        <end position="237"/>
    </location>
</feature>
<sequence>MTKIALLSWSNDGMLAEASNLLIMLITGLAAVVIPSIYTYVLLFRYKKSTDKKLANKWFITLILGLQFASLISVVLGWMFLFGEFILPGNDGADLAQILCITFIVLTYSFTATWYLLMFLVPQYCFIIFEEDKIGILGAFIKNEKIIKIIDDEKTKRVYINYLEGRTTLKKLSISKSLVLGQFFVETAPEFGLKIEQTNQLDFFKEKLKEIKLGSTNQPKAEVKETKNKEDSQSKEA</sequence>
<feature type="transmembrane region" description="Helical" evidence="2">
    <location>
        <begin position="95"/>
        <end position="117"/>
    </location>
</feature>
<protein>
    <recommendedName>
        <fullName evidence="5">Transmembrane protein</fullName>
    </recommendedName>
</protein>
<keyword evidence="2" id="KW-1133">Transmembrane helix</keyword>
<dbReference type="AlphaFoldDB" id="W6A6K2"/>
<dbReference type="EMBL" id="CP006681">
    <property type="protein sequence ID" value="AHI52632.1"/>
    <property type="molecule type" value="Genomic_DNA"/>
</dbReference>
<feature type="compositionally biased region" description="Basic and acidic residues" evidence="1">
    <location>
        <begin position="221"/>
        <end position="237"/>
    </location>
</feature>
<dbReference type="PATRIC" id="fig|1276246.3.peg.290"/>
<dbReference type="Proteomes" id="UP000019267">
    <property type="component" value="Chromosome"/>
</dbReference>
<feature type="transmembrane region" description="Helical" evidence="2">
    <location>
        <begin position="58"/>
        <end position="83"/>
    </location>
</feature>
<keyword evidence="2" id="KW-0472">Membrane</keyword>
<reference evidence="3 4" key="1">
    <citation type="journal article" date="2014" name="Genome Biol. Evol.">
        <title>Molecular evolution of the substrate utilization strategies and putative virulence factors in mosquito-associated Spiroplasma species.</title>
        <authorList>
            <person name="Chang T.H."/>
            <person name="Lo W.S."/>
            <person name="Ku C."/>
            <person name="Chen L.L."/>
            <person name="Kuo C.H."/>
        </authorList>
    </citation>
    <scope>NUCLEOTIDE SEQUENCE [LARGE SCALE GENOMIC DNA]</scope>
    <source>
        <strain evidence="3">AES-1</strain>
    </source>
</reference>
<dbReference type="HOGENOM" id="CLU_102180_0_0_14"/>